<dbReference type="GO" id="GO:0008270">
    <property type="term" value="F:zinc ion binding"/>
    <property type="evidence" value="ECO:0007669"/>
    <property type="project" value="UniProtKB-KW"/>
</dbReference>
<dbReference type="Pfam" id="PF13765">
    <property type="entry name" value="PRY"/>
    <property type="match status" value="1"/>
</dbReference>
<evidence type="ECO:0000259" key="12">
    <source>
        <dbReference type="PROSITE" id="PS50188"/>
    </source>
</evidence>
<dbReference type="Proteomes" id="UP000646548">
    <property type="component" value="Unassembled WGS sequence"/>
</dbReference>
<feature type="domain" description="B30.2/SPRY" evidence="12">
    <location>
        <begin position="567"/>
        <end position="765"/>
    </location>
</feature>
<name>A0A834FR40_ORYME</name>
<evidence type="ECO:0000259" key="11">
    <source>
        <dbReference type="PROSITE" id="PS50119"/>
    </source>
</evidence>
<feature type="region of interest" description="Disordered" evidence="9">
    <location>
        <begin position="1"/>
        <end position="131"/>
    </location>
</feature>
<keyword evidence="3" id="KW-0963">Cytoplasm</keyword>
<dbReference type="InterPro" id="IPR018957">
    <property type="entry name" value="Znf_C3HC4_RING-type"/>
</dbReference>
<dbReference type="Pfam" id="PF00097">
    <property type="entry name" value="zf-C3HC4"/>
    <property type="match status" value="1"/>
</dbReference>
<evidence type="ECO:0000259" key="10">
    <source>
        <dbReference type="PROSITE" id="PS50089"/>
    </source>
</evidence>
<comment type="subcellular location">
    <subcellularLocation>
        <location evidence="1">Cytoplasm</location>
    </subcellularLocation>
</comment>
<evidence type="ECO:0000313" key="13">
    <source>
        <dbReference type="EMBL" id="KAF6738824.1"/>
    </source>
</evidence>
<dbReference type="GO" id="GO:0005737">
    <property type="term" value="C:cytoplasm"/>
    <property type="evidence" value="ECO:0007669"/>
    <property type="project" value="UniProtKB-SubCell"/>
</dbReference>
<dbReference type="InterPro" id="IPR013320">
    <property type="entry name" value="ConA-like_dom_sf"/>
</dbReference>
<keyword evidence="6" id="KW-0862">Zinc</keyword>
<sequence>MSTHRLDALPERNKHLLTQQKRGGLNGRSDIKKKPGVLVTLTEGDRGPARAALAKPSVRFKDSDMRLHKNTAETPRGRAGGRMKPSDRDPTVHQRLSNAEDVNPSRTRGDVQSRDVDQSSKGDDTPAAAKRRLQPLLGYDWIAGVLDTEDSVVERPDEFFDDLRVFRSLNKDECVHAVQTECSDVSLPASALLTDQEDPESNKDSHQSLSLGMVKHRSEQHTSTQQSGPAEQPSDETLTRHRNGVTAQTPEALVTPHLHGIEPTVLKIKSKFPQLHKVVLLETSRSLRFQMACCLKDELLCSICLSIYQDPVSFGCEHYFCRKCITEHWSRQEPHGTRDCPECRRTFADPLLSPSLKLSNIVERYSAFPLDAILNAQRSNYPCKDHEKVKLFCLTDKNLVCFFCDEPALHEQHQVTTIDEAYEEIQREMKEQLATLQDSERGHTEALKLLQRQLTETKSSAKSLRATIADAFERLHRFLRERQKSMLEELEMDTARKLSDIEHKIQRYSQQLRDVKEGIQILQERLSETGRHDFLEGVAVTSERMKGKTHETNLTYEDFPTSKYMGPLQYTIWKSLFQDISPVPAALTLDPITAHQRLILSDDCTIVAYGNLHPQPLQDSPRRFDVEVSVLGAEGFSSGVHYWEVMVSEKTQWMIGVANETVSRKGSIQIQPSRGFYCIVMHDGNQYSACTEPWTRLNVKSKLEKVGVFLDYPKGLLIFYNADDMSWLYTYREKFSSKVFPYFSPGQSHANGKNVQPLRVNTVRL</sequence>
<feature type="region of interest" description="Disordered" evidence="9">
    <location>
        <begin position="213"/>
        <end position="238"/>
    </location>
</feature>
<dbReference type="SUPFAM" id="SSF57850">
    <property type="entry name" value="RING/U-box"/>
    <property type="match status" value="1"/>
</dbReference>
<dbReference type="CDD" id="cd16608">
    <property type="entry name" value="RING-HC_TRIM62_C-IV"/>
    <property type="match status" value="1"/>
</dbReference>
<feature type="compositionally biased region" description="Basic and acidic residues" evidence="9">
    <location>
        <begin position="1"/>
        <end position="14"/>
    </location>
</feature>
<dbReference type="Pfam" id="PF00622">
    <property type="entry name" value="SPRY"/>
    <property type="match status" value="1"/>
</dbReference>
<keyword evidence="5 7" id="KW-0863">Zinc-finger</keyword>
<evidence type="ECO:0000256" key="3">
    <source>
        <dbReference type="ARBA" id="ARBA00022490"/>
    </source>
</evidence>
<dbReference type="GO" id="GO:0010972">
    <property type="term" value="P:negative regulation of G2/M transition of mitotic cell cycle"/>
    <property type="evidence" value="ECO:0007669"/>
    <property type="project" value="InterPro"/>
</dbReference>
<dbReference type="SUPFAM" id="SSF49899">
    <property type="entry name" value="Concanavalin A-like lectins/glucanases"/>
    <property type="match status" value="1"/>
</dbReference>
<dbReference type="InterPro" id="IPR000315">
    <property type="entry name" value="Znf_B-box"/>
</dbReference>
<dbReference type="PROSITE" id="PS50188">
    <property type="entry name" value="B302_SPRY"/>
    <property type="match status" value="1"/>
</dbReference>
<comment type="similarity">
    <text evidence="2">Belongs to the TRIM/RBCC family.</text>
</comment>
<feature type="coiled-coil region" evidence="8">
    <location>
        <begin position="422"/>
        <end position="467"/>
    </location>
</feature>
<gene>
    <name evidence="13" type="ORF">FQA47_017680</name>
</gene>
<protein>
    <submittedName>
        <fullName evidence="13">E3 ubiquitin-protein ligase TRIM62</fullName>
    </submittedName>
</protein>
<dbReference type="PANTHER" id="PTHR24103">
    <property type="entry name" value="E3 UBIQUITIN-PROTEIN LIGASE TRIM"/>
    <property type="match status" value="1"/>
</dbReference>
<dbReference type="Pfam" id="PF00643">
    <property type="entry name" value="zf-B_box"/>
    <property type="match status" value="1"/>
</dbReference>
<comment type="caution">
    <text evidence="13">The sequence shown here is derived from an EMBL/GenBank/DDBJ whole genome shotgun (WGS) entry which is preliminary data.</text>
</comment>
<keyword evidence="8" id="KW-0175">Coiled coil</keyword>
<dbReference type="CDD" id="cd19792">
    <property type="entry name" value="Bbox2_TRIM62_C-IV"/>
    <property type="match status" value="1"/>
</dbReference>
<accession>A0A834FR40</accession>
<dbReference type="SMART" id="SM00589">
    <property type="entry name" value="PRY"/>
    <property type="match status" value="1"/>
</dbReference>
<dbReference type="InterPro" id="IPR003877">
    <property type="entry name" value="SPRY_dom"/>
</dbReference>
<dbReference type="InterPro" id="IPR031466">
    <property type="entry name" value="MIIP"/>
</dbReference>
<evidence type="ECO:0000256" key="1">
    <source>
        <dbReference type="ARBA" id="ARBA00004496"/>
    </source>
</evidence>
<dbReference type="EMBL" id="WKFB01000019">
    <property type="protein sequence ID" value="KAF6738824.1"/>
    <property type="molecule type" value="Genomic_DNA"/>
</dbReference>
<dbReference type="SMART" id="SM00449">
    <property type="entry name" value="SPRY"/>
    <property type="match status" value="1"/>
</dbReference>
<keyword evidence="4" id="KW-0479">Metal-binding</keyword>
<dbReference type="PROSITE" id="PS50119">
    <property type="entry name" value="ZF_BBOX"/>
    <property type="match status" value="1"/>
</dbReference>
<dbReference type="PRINTS" id="PR01407">
    <property type="entry name" value="BUTYPHLNCDUF"/>
</dbReference>
<dbReference type="InterPro" id="IPR001870">
    <property type="entry name" value="B30.2/SPRY"/>
</dbReference>
<dbReference type="Pfam" id="PF15734">
    <property type="entry name" value="MIIP"/>
    <property type="match status" value="1"/>
</dbReference>
<dbReference type="PROSITE" id="PS50089">
    <property type="entry name" value="ZF_RING_2"/>
    <property type="match status" value="1"/>
</dbReference>
<dbReference type="GO" id="GO:0030336">
    <property type="term" value="P:negative regulation of cell migration"/>
    <property type="evidence" value="ECO:0007669"/>
    <property type="project" value="InterPro"/>
</dbReference>
<dbReference type="InterPro" id="IPR006574">
    <property type="entry name" value="PRY"/>
</dbReference>
<dbReference type="Gene3D" id="3.30.40.10">
    <property type="entry name" value="Zinc/RING finger domain, C3HC4 (zinc finger)"/>
    <property type="match status" value="1"/>
</dbReference>
<evidence type="ECO:0000256" key="9">
    <source>
        <dbReference type="SAM" id="MobiDB-lite"/>
    </source>
</evidence>
<evidence type="ECO:0000256" key="4">
    <source>
        <dbReference type="ARBA" id="ARBA00022723"/>
    </source>
</evidence>
<dbReference type="InterPro" id="IPR017907">
    <property type="entry name" value="Znf_RING_CS"/>
</dbReference>
<evidence type="ECO:0000256" key="8">
    <source>
        <dbReference type="SAM" id="Coils"/>
    </source>
</evidence>
<dbReference type="AlphaFoldDB" id="A0A834FR40"/>
<dbReference type="InterPro" id="IPR043136">
    <property type="entry name" value="B30.2/SPRY_sf"/>
</dbReference>
<evidence type="ECO:0000256" key="6">
    <source>
        <dbReference type="ARBA" id="ARBA00022833"/>
    </source>
</evidence>
<dbReference type="Gene3D" id="3.30.160.60">
    <property type="entry name" value="Classic Zinc Finger"/>
    <property type="match status" value="1"/>
</dbReference>
<dbReference type="InterPro" id="IPR003879">
    <property type="entry name" value="Butyrophylin_SPRY"/>
</dbReference>
<dbReference type="Gene3D" id="2.60.120.920">
    <property type="match status" value="1"/>
</dbReference>
<feature type="domain" description="B box-type" evidence="11">
    <location>
        <begin position="378"/>
        <end position="418"/>
    </location>
</feature>
<evidence type="ECO:0000256" key="2">
    <source>
        <dbReference type="ARBA" id="ARBA00008518"/>
    </source>
</evidence>
<dbReference type="FunFam" id="2.60.120.920:FF:000004">
    <property type="entry name" value="Butyrophilin subfamily 1 member A1"/>
    <property type="match status" value="1"/>
</dbReference>
<dbReference type="InterPro" id="IPR001841">
    <property type="entry name" value="Znf_RING"/>
</dbReference>
<feature type="compositionally biased region" description="Basic and acidic residues" evidence="9">
    <location>
        <begin position="107"/>
        <end position="124"/>
    </location>
</feature>
<feature type="coiled-coil region" evidence="8">
    <location>
        <begin position="498"/>
        <end position="525"/>
    </location>
</feature>
<proteinExistence type="inferred from homology"/>
<feature type="compositionally biased region" description="Basic and acidic residues" evidence="9">
    <location>
        <begin position="59"/>
        <end position="71"/>
    </location>
</feature>
<dbReference type="PROSITE" id="PS00518">
    <property type="entry name" value="ZF_RING_1"/>
    <property type="match status" value="1"/>
</dbReference>
<organism evidence="13 14">
    <name type="scientific">Oryzias melastigma</name>
    <name type="common">Marine medaka</name>
    <dbReference type="NCBI Taxonomy" id="30732"/>
    <lineage>
        <taxon>Eukaryota</taxon>
        <taxon>Metazoa</taxon>
        <taxon>Chordata</taxon>
        <taxon>Craniata</taxon>
        <taxon>Vertebrata</taxon>
        <taxon>Euteleostomi</taxon>
        <taxon>Actinopterygii</taxon>
        <taxon>Neopterygii</taxon>
        <taxon>Teleostei</taxon>
        <taxon>Neoteleostei</taxon>
        <taxon>Acanthomorphata</taxon>
        <taxon>Ovalentaria</taxon>
        <taxon>Atherinomorphae</taxon>
        <taxon>Beloniformes</taxon>
        <taxon>Adrianichthyidae</taxon>
        <taxon>Oryziinae</taxon>
        <taxon>Oryzias</taxon>
    </lineage>
</organism>
<dbReference type="SUPFAM" id="SSF57845">
    <property type="entry name" value="B-box zinc-binding domain"/>
    <property type="match status" value="1"/>
</dbReference>
<evidence type="ECO:0000313" key="14">
    <source>
        <dbReference type="Proteomes" id="UP000646548"/>
    </source>
</evidence>
<dbReference type="InterPro" id="IPR050143">
    <property type="entry name" value="TRIM/RBCC"/>
</dbReference>
<dbReference type="SMART" id="SM00184">
    <property type="entry name" value="RING"/>
    <property type="match status" value="1"/>
</dbReference>
<feature type="domain" description="RING-type" evidence="10">
    <location>
        <begin position="301"/>
        <end position="344"/>
    </location>
</feature>
<evidence type="ECO:0000256" key="7">
    <source>
        <dbReference type="PROSITE-ProRule" id="PRU00024"/>
    </source>
</evidence>
<dbReference type="InterPro" id="IPR013083">
    <property type="entry name" value="Znf_RING/FYVE/PHD"/>
</dbReference>
<reference evidence="13" key="1">
    <citation type="journal article" name="BMC Genomics">
        <title>Long-read sequencing and de novo genome assembly of marine medaka (Oryzias melastigma).</title>
        <authorList>
            <person name="Liang P."/>
            <person name="Saqib H.S.A."/>
            <person name="Ni X."/>
            <person name="Shen Y."/>
        </authorList>
    </citation>
    <scope>NUCLEOTIDE SEQUENCE</scope>
    <source>
        <strain evidence="13">Bigg-433</strain>
    </source>
</reference>
<evidence type="ECO:0000256" key="5">
    <source>
        <dbReference type="ARBA" id="ARBA00022771"/>
    </source>
</evidence>